<dbReference type="Gene3D" id="3.40.630.40">
    <property type="entry name" value="Zn-dependent exopeptidases"/>
    <property type="match status" value="1"/>
</dbReference>
<dbReference type="Gene3D" id="2.60.40.3500">
    <property type="match status" value="1"/>
</dbReference>
<feature type="compositionally biased region" description="Acidic residues" evidence="3">
    <location>
        <begin position="259"/>
        <end position="270"/>
    </location>
</feature>
<feature type="signal peptide" evidence="4">
    <location>
        <begin position="1"/>
        <end position="21"/>
    </location>
</feature>
<dbReference type="InterPro" id="IPR002508">
    <property type="entry name" value="MurNAc-LAA_cat"/>
</dbReference>
<dbReference type="Pfam" id="PF01520">
    <property type="entry name" value="Amidase_3"/>
    <property type="match status" value="1"/>
</dbReference>
<dbReference type="EMBL" id="CP001034">
    <property type="protein sequence ID" value="ACB84661.1"/>
    <property type="molecule type" value="Genomic_DNA"/>
</dbReference>
<evidence type="ECO:0000256" key="2">
    <source>
        <dbReference type="ARBA" id="ARBA00023316"/>
    </source>
</evidence>
<evidence type="ECO:0000313" key="6">
    <source>
        <dbReference type="EMBL" id="ACB84661.1"/>
    </source>
</evidence>
<evidence type="ECO:0000256" key="4">
    <source>
        <dbReference type="SAM" id="SignalP"/>
    </source>
</evidence>
<dbReference type="InterPro" id="IPR021731">
    <property type="entry name" value="AMIN_dom"/>
</dbReference>
<dbReference type="Gene3D" id="3.30.457.10">
    <property type="entry name" value="Copper amine oxidase-like, N-terminal domain"/>
    <property type="match status" value="1"/>
</dbReference>
<feature type="region of interest" description="Disordered" evidence="3">
    <location>
        <begin position="243"/>
        <end position="276"/>
    </location>
</feature>
<proteinExistence type="predicted"/>
<dbReference type="KEGG" id="nth:Nther_1077"/>
<dbReference type="InParanoid" id="B2A138"/>
<gene>
    <name evidence="6" type="ordered locus">Nther_1077</name>
</gene>
<dbReference type="PANTHER" id="PTHR30404">
    <property type="entry name" value="N-ACETYLMURAMOYL-L-ALANINE AMIDASE"/>
    <property type="match status" value="1"/>
</dbReference>
<dbReference type="SMART" id="SM00646">
    <property type="entry name" value="Ami_3"/>
    <property type="match status" value="1"/>
</dbReference>
<dbReference type="OrthoDB" id="9806267at2"/>
<feature type="region of interest" description="Disordered" evidence="3">
    <location>
        <begin position="142"/>
        <end position="172"/>
    </location>
</feature>
<reference evidence="6 7" key="1">
    <citation type="submission" date="2008-04" db="EMBL/GenBank/DDBJ databases">
        <title>Complete sequence of chromosome of Natranaerobius thermophilus JW/NM-WN-LF.</title>
        <authorList>
            <consortium name="US DOE Joint Genome Institute"/>
            <person name="Copeland A."/>
            <person name="Lucas S."/>
            <person name="Lapidus A."/>
            <person name="Glavina del Rio T."/>
            <person name="Dalin E."/>
            <person name="Tice H."/>
            <person name="Bruce D."/>
            <person name="Goodwin L."/>
            <person name="Pitluck S."/>
            <person name="Chertkov O."/>
            <person name="Brettin T."/>
            <person name="Detter J.C."/>
            <person name="Han C."/>
            <person name="Kuske C.R."/>
            <person name="Schmutz J."/>
            <person name="Larimer F."/>
            <person name="Land M."/>
            <person name="Hauser L."/>
            <person name="Kyrpides N."/>
            <person name="Lykidis A."/>
            <person name="Mesbah N.M."/>
            <person name="Wiegel J."/>
        </authorList>
    </citation>
    <scope>NUCLEOTIDE SEQUENCE [LARGE SCALE GENOMIC DNA]</scope>
    <source>
        <strain evidence="7">ATCC BAA-1301 / DSM 18059 / JW/NM-WN-LF</strain>
    </source>
</reference>
<dbReference type="eggNOG" id="COG4991">
    <property type="taxonomic scope" value="Bacteria"/>
</dbReference>
<keyword evidence="2" id="KW-0961">Cell wall biogenesis/degradation</keyword>
<dbReference type="EC" id="3.5.1.28" evidence="6"/>
<evidence type="ECO:0000313" key="7">
    <source>
        <dbReference type="Proteomes" id="UP000001683"/>
    </source>
</evidence>
<dbReference type="RefSeq" id="WP_012447537.1">
    <property type="nucleotide sequence ID" value="NC_010718.1"/>
</dbReference>
<dbReference type="Pfam" id="PF07833">
    <property type="entry name" value="Cu_amine_oxidN1"/>
    <property type="match status" value="1"/>
</dbReference>
<dbReference type="Proteomes" id="UP000001683">
    <property type="component" value="Chromosome"/>
</dbReference>
<dbReference type="Pfam" id="PF08239">
    <property type="entry name" value="SH3_3"/>
    <property type="match status" value="2"/>
</dbReference>
<keyword evidence="1 6" id="KW-0378">Hydrolase</keyword>
<dbReference type="SUPFAM" id="SSF53187">
    <property type="entry name" value="Zn-dependent exopeptidases"/>
    <property type="match status" value="1"/>
</dbReference>
<evidence type="ECO:0000256" key="1">
    <source>
        <dbReference type="ARBA" id="ARBA00022801"/>
    </source>
</evidence>
<dbReference type="PANTHER" id="PTHR30404:SF0">
    <property type="entry name" value="N-ACETYLMURAMOYL-L-ALANINE AMIDASE AMIC"/>
    <property type="match status" value="1"/>
</dbReference>
<organism evidence="6 7">
    <name type="scientific">Natranaerobius thermophilus (strain ATCC BAA-1301 / DSM 18059 / JW/NM-WN-LF)</name>
    <dbReference type="NCBI Taxonomy" id="457570"/>
    <lineage>
        <taxon>Bacteria</taxon>
        <taxon>Bacillati</taxon>
        <taxon>Bacillota</taxon>
        <taxon>Clostridia</taxon>
        <taxon>Natranaerobiales</taxon>
        <taxon>Natranaerobiaceae</taxon>
        <taxon>Natranaerobius</taxon>
    </lineage>
</organism>
<evidence type="ECO:0000256" key="3">
    <source>
        <dbReference type="SAM" id="MobiDB-lite"/>
    </source>
</evidence>
<dbReference type="InterPro" id="IPR012854">
    <property type="entry name" value="Cu_amine_oxidase-like_N"/>
</dbReference>
<dbReference type="GO" id="GO:0009253">
    <property type="term" value="P:peptidoglycan catabolic process"/>
    <property type="evidence" value="ECO:0007669"/>
    <property type="project" value="InterPro"/>
</dbReference>
<protein>
    <submittedName>
        <fullName evidence="6">N-acetylmuramoyl-L-alanine amidase</fullName>
        <ecNumber evidence="6">3.5.1.28</ecNumber>
    </submittedName>
</protein>
<reference evidence="6 7" key="2">
    <citation type="journal article" date="2011" name="J. Bacteriol.">
        <title>Complete genome sequence of the anaerobic, halophilic alkalithermophile Natranaerobius thermophilus JW/NM-WN-LF.</title>
        <authorList>
            <person name="Zhao B."/>
            <person name="Mesbah N.M."/>
            <person name="Dalin E."/>
            <person name="Goodwin L."/>
            <person name="Nolan M."/>
            <person name="Pitluck S."/>
            <person name="Chertkov O."/>
            <person name="Brettin T.S."/>
            <person name="Han J."/>
            <person name="Larimer F.W."/>
            <person name="Land M.L."/>
            <person name="Hauser L."/>
            <person name="Kyrpides N."/>
            <person name="Wiegel J."/>
        </authorList>
    </citation>
    <scope>NUCLEOTIDE SEQUENCE [LARGE SCALE GENOMIC DNA]</scope>
    <source>
        <strain evidence="7">ATCC BAA-1301 / DSM 18059 / JW/NM-WN-LF</strain>
    </source>
</reference>
<evidence type="ECO:0000259" key="5">
    <source>
        <dbReference type="PROSITE" id="PS51781"/>
    </source>
</evidence>
<dbReference type="HOGENOM" id="CLU_014322_10_0_9"/>
<dbReference type="SMART" id="SM00287">
    <property type="entry name" value="SH3b"/>
    <property type="match status" value="2"/>
</dbReference>
<feature type="domain" description="SH3b" evidence="5">
    <location>
        <begin position="171"/>
        <end position="243"/>
    </location>
</feature>
<dbReference type="InterPro" id="IPR050695">
    <property type="entry name" value="N-acetylmuramoyl_amidase_3"/>
</dbReference>
<dbReference type="SUPFAM" id="SSF55383">
    <property type="entry name" value="Copper amine oxidase, domain N"/>
    <property type="match status" value="1"/>
</dbReference>
<feature type="compositionally biased region" description="Acidic residues" evidence="3">
    <location>
        <begin position="243"/>
        <end position="252"/>
    </location>
</feature>
<dbReference type="FunCoup" id="B2A138">
    <property type="interactions" value="112"/>
</dbReference>
<accession>B2A138</accession>
<dbReference type="GO" id="GO:0008745">
    <property type="term" value="F:N-acetylmuramoyl-L-alanine amidase activity"/>
    <property type="evidence" value="ECO:0007669"/>
    <property type="project" value="UniProtKB-EC"/>
</dbReference>
<dbReference type="CDD" id="cd02696">
    <property type="entry name" value="MurNAc-LAA"/>
    <property type="match status" value="1"/>
</dbReference>
<keyword evidence="7" id="KW-1185">Reference proteome</keyword>
<dbReference type="InterPro" id="IPR003646">
    <property type="entry name" value="SH3-like_bac-type"/>
</dbReference>
<dbReference type="STRING" id="457570.Nther_1077"/>
<dbReference type="PROSITE" id="PS51781">
    <property type="entry name" value="SH3B"/>
    <property type="match status" value="2"/>
</dbReference>
<sequence length="657" mass="74950">MKKVVTLVIVVFMLVITTNYAAGQENVDVFVDEDLVNFPDQEPYIDENSRVQVPVRFVSEALGGYVEWDGSTQTVNIKLDKKELSLEVGQEIYLIDNSEKEMDTVPQVSQQGRTMVPLRFVSEGLGAEVDWLGEEESVYINTKESQEEKENENNENNPSDVPSQEELENSEAMAEIKASNLNVRTGPGMDYSVVDNLQAGDSFPILDKHHNENEEEYQDWLKIDLEDEQDDVWVSADFIEISFLEESEEDEDKEQKDEEKEEIEEPEEDERDRPEIPQEYDDILGEIVIDADNLNVRTGPGLDYDSITQVDEGEDYDIITMAAMENHPTYEEWFKIDLDKRNLDVEDRNEAKGWVAAEYVKRDNIDLMNNLEEINYINWTENSNNTEITLGPVQRIPLESFTREDPDRLVLDFEGIALATDETAWQVETSTLQGIRAHEHNGMTRVVFDLNSKEHYSIDWEDAHLNVRLYDDNPLSGKKIFIDPGHGGSNSGAIGQNGLKEKEVALDVSLRTRDMLEELGADIYMSRESDIQVSLDERVEMATDSNADIFVSVHANAHPNNDIHGTETFYSSERSPLDFELAEALQNSLLHSLQRNNRGVKDSSFRVLRNATMPAALVELAFLSHEKEEELLKKDEFREKAAEAIVEGILNYDKTVR</sequence>
<dbReference type="GO" id="GO:0030288">
    <property type="term" value="C:outer membrane-bounded periplasmic space"/>
    <property type="evidence" value="ECO:0007669"/>
    <property type="project" value="TreeGrafter"/>
</dbReference>
<feature type="chain" id="PRO_5002774784" evidence="4">
    <location>
        <begin position="22"/>
        <end position="657"/>
    </location>
</feature>
<dbReference type="eggNOG" id="COG0860">
    <property type="taxonomic scope" value="Bacteria"/>
</dbReference>
<name>B2A138_NATTJ</name>
<feature type="domain" description="SH3b" evidence="5">
    <location>
        <begin position="283"/>
        <end position="364"/>
    </location>
</feature>
<keyword evidence="4" id="KW-0732">Signal</keyword>
<dbReference type="GO" id="GO:0071555">
    <property type="term" value="P:cell wall organization"/>
    <property type="evidence" value="ECO:0007669"/>
    <property type="project" value="UniProtKB-KW"/>
</dbReference>
<dbReference type="AlphaFoldDB" id="B2A138"/>
<dbReference type="InterPro" id="IPR036582">
    <property type="entry name" value="Mao_N_sf"/>
</dbReference>
<dbReference type="Pfam" id="PF11741">
    <property type="entry name" value="AMIN"/>
    <property type="match status" value="1"/>
</dbReference>
<dbReference type="Gene3D" id="2.30.30.40">
    <property type="entry name" value="SH3 Domains"/>
    <property type="match status" value="2"/>
</dbReference>